<comment type="caution">
    <text evidence="3">The sequence shown here is derived from an EMBL/GenBank/DDBJ whole genome shotgun (WGS) entry which is preliminary data.</text>
</comment>
<evidence type="ECO:0000256" key="2">
    <source>
        <dbReference type="PIRSR" id="PIRSR613078-2"/>
    </source>
</evidence>
<proteinExistence type="predicted"/>
<gene>
    <name evidence="3" type="ORF">Rhe02_11840</name>
</gene>
<accession>A0A8J3VE84</accession>
<dbReference type="Pfam" id="PF00300">
    <property type="entry name" value="His_Phos_1"/>
    <property type="match status" value="1"/>
</dbReference>
<feature type="binding site" evidence="2">
    <location>
        <begin position="8"/>
        <end position="15"/>
    </location>
    <ligand>
        <name>substrate</name>
    </ligand>
</feature>
<name>A0A8J3VE84_9ACTN</name>
<dbReference type="SMART" id="SM00855">
    <property type="entry name" value="PGAM"/>
    <property type="match status" value="1"/>
</dbReference>
<dbReference type="PANTHER" id="PTHR48100:SF62">
    <property type="entry name" value="GLUCOSYL-3-PHOSPHOGLYCERATE PHOSPHATASE"/>
    <property type="match status" value="1"/>
</dbReference>
<dbReference type="Gene3D" id="3.40.50.1240">
    <property type="entry name" value="Phosphoglycerate mutase-like"/>
    <property type="match status" value="1"/>
</dbReference>
<sequence>MTTIILWRHGNTDWNNQQRFQGQTDVPLNERGLTQAVAAAGRLAALNPDLVVTSDLSRCAATAAALGDATGLPVERDVRLRERCFGEWETLTRSEVAQRFPEAWARWLSGDPHPGCGIEPIADLGKRMAEMIRHTAERVPGKTAVLVTHGGSTKWGIGALLGWPEETVETLRGMGNCHWARLQHDTERGWLLVGYNLGVP</sequence>
<dbReference type="AlphaFoldDB" id="A0A8J3VE84"/>
<evidence type="ECO:0000313" key="4">
    <source>
        <dbReference type="Proteomes" id="UP000612899"/>
    </source>
</evidence>
<dbReference type="CDD" id="cd07067">
    <property type="entry name" value="HP_PGM_like"/>
    <property type="match status" value="1"/>
</dbReference>
<feature type="active site" description="Proton donor/acceptor" evidence="1">
    <location>
        <position position="82"/>
    </location>
</feature>
<dbReference type="InterPro" id="IPR013078">
    <property type="entry name" value="His_Pase_superF_clade-1"/>
</dbReference>
<dbReference type="InterPro" id="IPR050275">
    <property type="entry name" value="PGM_Phosphatase"/>
</dbReference>
<dbReference type="RefSeq" id="WP_203907046.1">
    <property type="nucleotide sequence ID" value="NZ_BONY01000006.1"/>
</dbReference>
<reference evidence="3" key="1">
    <citation type="submission" date="2021-01" db="EMBL/GenBank/DDBJ databases">
        <title>Whole genome shotgun sequence of Rhizocola hellebori NBRC 109834.</title>
        <authorList>
            <person name="Komaki H."/>
            <person name="Tamura T."/>
        </authorList>
    </citation>
    <scope>NUCLEOTIDE SEQUENCE</scope>
    <source>
        <strain evidence="3">NBRC 109834</strain>
    </source>
</reference>
<dbReference type="PANTHER" id="PTHR48100">
    <property type="entry name" value="BROAD-SPECIFICITY PHOSPHATASE YOR283W-RELATED"/>
    <property type="match status" value="1"/>
</dbReference>
<dbReference type="GO" id="GO:0005737">
    <property type="term" value="C:cytoplasm"/>
    <property type="evidence" value="ECO:0007669"/>
    <property type="project" value="TreeGrafter"/>
</dbReference>
<feature type="binding site" evidence="2">
    <location>
        <position position="58"/>
    </location>
    <ligand>
        <name>substrate</name>
    </ligand>
</feature>
<dbReference type="SUPFAM" id="SSF53254">
    <property type="entry name" value="Phosphoglycerate mutase-like"/>
    <property type="match status" value="1"/>
</dbReference>
<organism evidence="3 4">
    <name type="scientific">Rhizocola hellebori</name>
    <dbReference type="NCBI Taxonomy" id="1392758"/>
    <lineage>
        <taxon>Bacteria</taxon>
        <taxon>Bacillati</taxon>
        <taxon>Actinomycetota</taxon>
        <taxon>Actinomycetes</taxon>
        <taxon>Micromonosporales</taxon>
        <taxon>Micromonosporaceae</taxon>
        <taxon>Rhizocola</taxon>
    </lineage>
</organism>
<protein>
    <submittedName>
        <fullName evidence="3">Phosphoglycerate mutase</fullName>
    </submittedName>
</protein>
<dbReference type="EMBL" id="BONY01000006">
    <property type="protein sequence ID" value="GIH03117.1"/>
    <property type="molecule type" value="Genomic_DNA"/>
</dbReference>
<dbReference type="GO" id="GO:0016791">
    <property type="term" value="F:phosphatase activity"/>
    <property type="evidence" value="ECO:0007669"/>
    <property type="project" value="TreeGrafter"/>
</dbReference>
<dbReference type="Proteomes" id="UP000612899">
    <property type="component" value="Unassembled WGS sequence"/>
</dbReference>
<feature type="active site" description="Tele-phosphohistidine intermediate" evidence="1">
    <location>
        <position position="9"/>
    </location>
</feature>
<evidence type="ECO:0000256" key="1">
    <source>
        <dbReference type="PIRSR" id="PIRSR613078-1"/>
    </source>
</evidence>
<keyword evidence="4" id="KW-1185">Reference proteome</keyword>
<evidence type="ECO:0000313" key="3">
    <source>
        <dbReference type="EMBL" id="GIH03117.1"/>
    </source>
</evidence>
<dbReference type="InterPro" id="IPR029033">
    <property type="entry name" value="His_PPase_superfam"/>
</dbReference>